<evidence type="ECO:0000259" key="8">
    <source>
        <dbReference type="Pfam" id="PF06470"/>
    </source>
</evidence>
<evidence type="ECO:0000256" key="3">
    <source>
        <dbReference type="ARBA" id="ARBA00022840"/>
    </source>
</evidence>
<feature type="binding site" evidence="6">
    <location>
        <begin position="32"/>
        <end position="39"/>
    </location>
    <ligand>
        <name>ATP</name>
        <dbReference type="ChEBI" id="CHEBI:30616"/>
    </ligand>
</feature>
<keyword evidence="3 6" id="KW-0067">ATP-binding</keyword>
<evidence type="ECO:0000313" key="10">
    <source>
        <dbReference type="Proteomes" id="UP001275932"/>
    </source>
</evidence>
<evidence type="ECO:0000256" key="6">
    <source>
        <dbReference type="HAMAP-Rule" id="MF_01894"/>
    </source>
</evidence>
<dbReference type="HAMAP" id="MF_01894">
    <property type="entry name" value="Smc_prok"/>
    <property type="match status" value="1"/>
</dbReference>
<feature type="coiled-coil region" evidence="6">
    <location>
        <begin position="437"/>
        <end position="464"/>
    </location>
</feature>
<dbReference type="InterPro" id="IPR024704">
    <property type="entry name" value="SMC"/>
</dbReference>
<evidence type="ECO:0000256" key="5">
    <source>
        <dbReference type="ARBA" id="ARBA00023125"/>
    </source>
</evidence>
<dbReference type="PIRSF" id="PIRSF005719">
    <property type="entry name" value="SMC"/>
    <property type="match status" value="1"/>
</dbReference>
<proteinExistence type="inferred from homology"/>
<evidence type="ECO:0000256" key="4">
    <source>
        <dbReference type="ARBA" id="ARBA00023054"/>
    </source>
</evidence>
<protein>
    <recommendedName>
        <fullName evidence="6">Chromosome partition protein Smc</fullName>
    </recommendedName>
</protein>
<comment type="function">
    <text evidence="6">Required for chromosome condensation and partitioning.</text>
</comment>
<dbReference type="Gene3D" id="3.30.70.1620">
    <property type="match status" value="1"/>
</dbReference>
<organism evidence="9 10">
    <name type="scientific">Intestinicryptomonas porci</name>
    <dbReference type="NCBI Taxonomy" id="2926320"/>
    <lineage>
        <taxon>Bacteria</taxon>
        <taxon>Pseudomonadati</taxon>
        <taxon>Verrucomicrobiota</taxon>
        <taxon>Opitutia</taxon>
        <taxon>Opitutales</taxon>
        <taxon>Intestinicryptomonaceae</taxon>
        <taxon>Intestinicryptomonas</taxon>
    </lineage>
</organism>
<dbReference type="InterPro" id="IPR027417">
    <property type="entry name" value="P-loop_NTPase"/>
</dbReference>
<evidence type="ECO:0000256" key="2">
    <source>
        <dbReference type="ARBA" id="ARBA00022741"/>
    </source>
</evidence>
<dbReference type="PANTHER" id="PTHR18937">
    <property type="entry name" value="STRUCTURAL MAINTENANCE OF CHROMOSOMES SMC FAMILY MEMBER"/>
    <property type="match status" value="1"/>
</dbReference>
<dbReference type="NCBIfam" id="TIGR02168">
    <property type="entry name" value="SMC_prok_B"/>
    <property type="match status" value="1"/>
</dbReference>
<dbReference type="InterPro" id="IPR003395">
    <property type="entry name" value="RecF/RecN/SMC_N"/>
</dbReference>
<keyword evidence="2 6" id="KW-0547">Nucleotide-binding</keyword>
<keyword evidence="1 6" id="KW-0963">Cytoplasm</keyword>
<feature type="domain" description="SMC hinge" evidence="8">
    <location>
        <begin position="529"/>
        <end position="629"/>
    </location>
</feature>
<dbReference type="Gene3D" id="1.20.1060.20">
    <property type="match status" value="1"/>
</dbReference>
<dbReference type="RefSeq" id="WP_370397121.1">
    <property type="nucleotide sequence ID" value="NZ_JALBUT010000005.1"/>
</dbReference>
<name>A0ABU4WI22_9BACT</name>
<keyword evidence="10" id="KW-1185">Reference proteome</keyword>
<keyword evidence="4 6" id="KW-0175">Coiled coil</keyword>
<evidence type="ECO:0000259" key="7">
    <source>
        <dbReference type="Pfam" id="PF02463"/>
    </source>
</evidence>
<dbReference type="SUPFAM" id="SSF52540">
    <property type="entry name" value="P-loop containing nucleoside triphosphate hydrolases"/>
    <property type="match status" value="1"/>
</dbReference>
<sequence length="1236" mass="139062">MFLKQVTINGFKSFADKTTMILPQGITCIVGPNGCGKSNIVDSIRWVLGEQSAKALRGGKMQDVIFQGTDKRKPLQLCEVSLLFSDCEKQLGTALNEVEITRRVSRDGGSEYYINGKSARLKDIQHLFMDTGIGRVSYSFMVQGQIDQILSSNPGERRSIFEEAAGITKYKTQRREALNKLSLVDQNLARVTDRIEEIGRQIGTLKRQASKALRYKRLNHRLRHLDLAINAKTYASQNQKVLEDESELAKISKEYEEFALALREKEEELAMLRTRRAETNARLEQLRANAAELRSAKEQSEHAAEFSVLRKKDLSERVLQIANELEALTQQSEALEGRARGDDEVRQMQLNLVSGSDETFAIQNAELNQVENDLKQAELELERIKQDVLVAEGGITRLRSNCTTLEVDLKSYQVRHAAISDSLFQTREEMHVLGQRAEELKFALENAYERLASSESDILSANQKVDAKRSKYRECQIEIQNKDRTLAGKAARLSLLNDFKNRMEGFSDGVKAIMQGKISDILDPSQAKVISQSIEVEEGWTSAFETLMGSAIDAISLKDSSLLSPVISAIRERGLGKACLQITAAAQFGEPPALPQNIRKASDFVRAETEELDALAKNLVANCYFCEDICDFEALAKQNPNFKFAMAVSRAGDIMDSRGIVYISNSAKKDTESSFILRNREIKRLNEEIASDNAELTALHEKAMAIQADLDAAEASVEQAKISTAELRREIASIEAQSKAMEATMSGKRIEIEKQERTLSEMENSKFEAQDKLNFAKSEMEKAEEAIASGRQNAAAAEQKISELRILKDQKFSALSGAKLDLAEKKSRLENLERGLSAIREQQRETSELIERRKSEKNSIEEQIKNIDSDAESEKTKAQKIAEELESAMRVIEENRASLNESEMRVAEFEETMNLERTRQNSLGRTKNEIEVRLATLKSRLSFIVERILSDYETNIAFVDWKKELWLADEEFEVKIKLDELEDGEIEAKPKAKRGEPTQEDFDAMDSLNFDLFENEVKDLRDKISSMGSVNLVAIEEYAELKERYDFLNTQSEDLWKSKNELVAAIDEINATSQQLFAQTFEQIRKNFDFTFKKVFGGGTADLRLVESEDVLDSGIEIVARPPGTVLKSLSLLSGGQRTMTAVSLLFAIYMVKPSPFCVLDELDAPLDDANTGRYTDILKEFTKYSQFLVISHSKKTVSAADTIYGVTMQERGVTKLISMRFKDGNITENNEAQNA</sequence>
<comment type="caution">
    <text evidence="9">The sequence shown here is derived from an EMBL/GenBank/DDBJ whole genome shotgun (WGS) entry which is preliminary data.</text>
</comment>
<comment type="domain">
    <text evidence="6">Contains large globular domains required for ATP hydrolysis at each terminus and a third globular domain forming a flexible hinge near the middle of the molecule. These domains are separated by coiled-coil structures.</text>
</comment>
<dbReference type="SUPFAM" id="SSF75553">
    <property type="entry name" value="Smc hinge domain"/>
    <property type="match status" value="1"/>
</dbReference>
<dbReference type="InterPro" id="IPR011890">
    <property type="entry name" value="SMC_prok"/>
</dbReference>
<evidence type="ECO:0000313" key="9">
    <source>
        <dbReference type="EMBL" id="MDX8415676.1"/>
    </source>
</evidence>
<dbReference type="Proteomes" id="UP001275932">
    <property type="component" value="Unassembled WGS sequence"/>
</dbReference>
<reference evidence="9 10" key="1">
    <citation type="submission" date="2022-03" db="EMBL/GenBank/DDBJ databases">
        <title>Novel taxa within the pig intestine.</title>
        <authorList>
            <person name="Wylensek D."/>
            <person name="Bishof K."/>
            <person name="Afrizal A."/>
            <person name="Clavel T."/>
        </authorList>
    </citation>
    <scope>NUCLEOTIDE SEQUENCE [LARGE SCALE GENOMIC DNA]</scope>
    <source>
        <strain evidence="9 10">CLA-KB-P66</strain>
    </source>
</reference>
<keyword evidence="5 6" id="KW-0238">DNA-binding</keyword>
<evidence type="ECO:0000256" key="1">
    <source>
        <dbReference type="ARBA" id="ARBA00022490"/>
    </source>
</evidence>
<dbReference type="Pfam" id="PF06470">
    <property type="entry name" value="SMC_hinge"/>
    <property type="match status" value="1"/>
</dbReference>
<comment type="subunit">
    <text evidence="6">Homodimer.</text>
</comment>
<gene>
    <name evidence="6 9" type="primary">smc</name>
    <name evidence="9" type="ORF">MOX91_05720</name>
</gene>
<feature type="domain" description="RecF/RecN/SMC N-terminal" evidence="7">
    <location>
        <begin position="2"/>
        <end position="1215"/>
    </location>
</feature>
<dbReference type="Pfam" id="PF02463">
    <property type="entry name" value="SMC_N"/>
    <property type="match status" value="1"/>
</dbReference>
<dbReference type="Gene3D" id="3.40.50.300">
    <property type="entry name" value="P-loop containing nucleotide triphosphate hydrolases"/>
    <property type="match status" value="2"/>
</dbReference>
<dbReference type="EMBL" id="JALBUT010000005">
    <property type="protein sequence ID" value="MDX8415676.1"/>
    <property type="molecule type" value="Genomic_DNA"/>
</dbReference>
<dbReference type="InterPro" id="IPR036277">
    <property type="entry name" value="SMC_hinge_sf"/>
</dbReference>
<dbReference type="InterPro" id="IPR010935">
    <property type="entry name" value="SMC_hinge"/>
</dbReference>
<comment type="subcellular location">
    <subcellularLocation>
        <location evidence="6">Cytoplasm</location>
    </subcellularLocation>
</comment>
<feature type="coiled-coil region" evidence="6">
    <location>
        <begin position="248"/>
        <end position="387"/>
    </location>
</feature>
<accession>A0ABU4WI22</accession>
<feature type="coiled-coil region" evidence="6">
    <location>
        <begin position="682"/>
        <end position="912"/>
    </location>
</feature>
<comment type="similarity">
    <text evidence="6">Belongs to the SMC family.</text>
</comment>